<keyword evidence="3 6" id="KW-1133">Transmembrane helix</keyword>
<feature type="transmembrane region" description="Helical" evidence="6">
    <location>
        <begin position="366"/>
        <end position="385"/>
    </location>
</feature>
<feature type="transmembrane region" description="Helical" evidence="6">
    <location>
        <begin position="391"/>
        <end position="411"/>
    </location>
</feature>
<feature type="transmembrane region" description="Helical" evidence="6">
    <location>
        <begin position="114"/>
        <end position="137"/>
    </location>
</feature>
<evidence type="ECO:0000256" key="2">
    <source>
        <dbReference type="ARBA" id="ARBA00022692"/>
    </source>
</evidence>
<dbReference type="Gene3D" id="1.20.1720.10">
    <property type="entry name" value="Multidrug resistance protein D"/>
    <property type="match status" value="1"/>
</dbReference>
<evidence type="ECO:0000256" key="6">
    <source>
        <dbReference type="SAM" id="Phobius"/>
    </source>
</evidence>
<dbReference type="PRINTS" id="PR01036">
    <property type="entry name" value="TCRTETB"/>
</dbReference>
<feature type="transmembrane region" description="Helical" evidence="6">
    <location>
        <begin position="301"/>
        <end position="322"/>
    </location>
</feature>
<dbReference type="CDD" id="cd17321">
    <property type="entry name" value="MFS_MMR_MDR_like"/>
    <property type="match status" value="1"/>
</dbReference>
<dbReference type="PROSITE" id="PS50850">
    <property type="entry name" value="MFS"/>
    <property type="match status" value="1"/>
</dbReference>
<dbReference type="Proteomes" id="UP001225356">
    <property type="component" value="Unassembled WGS sequence"/>
</dbReference>
<evidence type="ECO:0000256" key="3">
    <source>
        <dbReference type="ARBA" id="ARBA00022989"/>
    </source>
</evidence>
<dbReference type="Gene3D" id="1.20.1250.20">
    <property type="entry name" value="MFS general substrate transporter like domains"/>
    <property type="match status" value="1"/>
</dbReference>
<feature type="transmembrane region" description="Helical" evidence="6">
    <location>
        <begin position="44"/>
        <end position="63"/>
    </location>
</feature>
<dbReference type="PROSITE" id="PS00216">
    <property type="entry name" value="SUGAR_TRANSPORT_1"/>
    <property type="match status" value="1"/>
</dbReference>
<feature type="transmembrane region" description="Helical" evidence="6">
    <location>
        <begin position="173"/>
        <end position="194"/>
    </location>
</feature>
<evidence type="ECO:0000256" key="1">
    <source>
        <dbReference type="ARBA" id="ARBA00004651"/>
    </source>
</evidence>
<name>A0ABT9QPP7_9ACTN</name>
<dbReference type="PANTHER" id="PTHR42718:SF49">
    <property type="entry name" value="EXPORT PROTEIN"/>
    <property type="match status" value="1"/>
</dbReference>
<feature type="transmembrane region" description="Helical" evidence="6">
    <location>
        <begin position="200"/>
        <end position="218"/>
    </location>
</feature>
<sequence>MSTPPSLNGTRRPDPDRTRSASGPGSAPSLEPASTRPADDSGHGYLPTVVAVASASMMLPFSVTGAAVALPSMAAHLGSSVGAAQWMLNAFNITFAALPLAAGGLADRLGRRRVLLTGIALVGALSLLIALAPSMALVDAARVVQGCGAAAVLASGAAVLAHSTSGRRRQLAFGFLGTSFGTGLAIGPLVAGALVEAAGWRSVFLLVAAMSIPAWLCATRAPESRNPARPALDVAGLVTFTAGLACLSFAFVQAGAAGWSAPSTLLPLAAAVALVALFAVVEIRLADRAMFDVRLFRRPEFVAVVCQPFTVTLGFVVLLVYLPAYLQGVADRTILASGLLLLPMTAPVLLLPLAAGQLAARTSVRAVLTCASALIVAGALLLATLHSNGSWLALALPLLPFGAGVGLAFGVMDNAAVSTVPVENAGAAAGIFNTMRITGESVAISGAAALLTTLTAARLSGSGLSSGSATRIAGQAVQGQVAGTHHAALAAGFTGAFHTLGLILAALSTFGAVFTYLALAPHRTPSRH</sequence>
<evidence type="ECO:0000256" key="5">
    <source>
        <dbReference type="SAM" id="MobiDB-lite"/>
    </source>
</evidence>
<evidence type="ECO:0000256" key="4">
    <source>
        <dbReference type="ARBA" id="ARBA00023136"/>
    </source>
</evidence>
<dbReference type="EMBL" id="JAUSQU010000001">
    <property type="protein sequence ID" value="MDP9848732.1"/>
    <property type="molecule type" value="Genomic_DNA"/>
</dbReference>
<dbReference type="RefSeq" id="WP_307566222.1">
    <property type="nucleotide sequence ID" value="NZ_JAUSQU010000001.1"/>
</dbReference>
<dbReference type="SUPFAM" id="SSF103473">
    <property type="entry name" value="MFS general substrate transporter"/>
    <property type="match status" value="1"/>
</dbReference>
<proteinExistence type="predicted"/>
<feature type="transmembrane region" description="Helical" evidence="6">
    <location>
        <begin position="230"/>
        <end position="252"/>
    </location>
</feature>
<dbReference type="InterPro" id="IPR011701">
    <property type="entry name" value="MFS"/>
</dbReference>
<keyword evidence="4 6" id="KW-0472">Membrane</keyword>
<feature type="transmembrane region" description="Helical" evidence="6">
    <location>
        <begin position="334"/>
        <end position="354"/>
    </location>
</feature>
<feature type="domain" description="Major facilitator superfamily (MFS) profile" evidence="7">
    <location>
        <begin position="48"/>
        <end position="523"/>
    </location>
</feature>
<feature type="transmembrane region" description="Helical" evidence="6">
    <location>
        <begin position="264"/>
        <end position="281"/>
    </location>
</feature>
<dbReference type="InterPro" id="IPR036259">
    <property type="entry name" value="MFS_trans_sf"/>
</dbReference>
<gene>
    <name evidence="8" type="ORF">J2853_007943</name>
</gene>
<keyword evidence="9" id="KW-1185">Reference proteome</keyword>
<comment type="subcellular location">
    <subcellularLocation>
        <location evidence="1">Cell membrane</location>
        <topology evidence="1">Multi-pass membrane protein</topology>
    </subcellularLocation>
</comment>
<reference evidence="8 9" key="1">
    <citation type="submission" date="2023-07" db="EMBL/GenBank/DDBJ databases">
        <title>Sequencing the genomes of 1000 actinobacteria strains.</title>
        <authorList>
            <person name="Klenk H.-P."/>
        </authorList>
    </citation>
    <scope>NUCLEOTIDE SEQUENCE [LARGE SCALE GENOMIC DNA]</scope>
    <source>
        <strain evidence="8 9">DSM 46740</strain>
    </source>
</reference>
<keyword evidence="2 6" id="KW-0812">Transmembrane</keyword>
<dbReference type="InterPro" id="IPR020846">
    <property type="entry name" value="MFS_dom"/>
</dbReference>
<dbReference type="PANTHER" id="PTHR42718">
    <property type="entry name" value="MAJOR FACILITATOR SUPERFAMILY MULTIDRUG TRANSPORTER MFSC"/>
    <property type="match status" value="1"/>
</dbReference>
<organism evidence="8 9">
    <name type="scientific">Streptosporangium lutulentum</name>
    <dbReference type="NCBI Taxonomy" id="1461250"/>
    <lineage>
        <taxon>Bacteria</taxon>
        <taxon>Bacillati</taxon>
        <taxon>Actinomycetota</taxon>
        <taxon>Actinomycetes</taxon>
        <taxon>Streptosporangiales</taxon>
        <taxon>Streptosporangiaceae</taxon>
        <taxon>Streptosporangium</taxon>
    </lineage>
</organism>
<accession>A0ABT9QPP7</accession>
<feature type="transmembrane region" description="Helical" evidence="6">
    <location>
        <begin position="442"/>
        <end position="461"/>
    </location>
</feature>
<evidence type="ECO:0000313" key="9">
    <source>
        <dbReference type="Proteomes" id="UP001225356"/>
    </source>
</evidence>
<dbReference type="Pfam" id="PF07690">
    <property type="entry name" value="MFS_1"/>
    <property type="match status" value="1"/>
</dbReference>
<comment type="caution">
    <text evidence="8">The sequence shown here is derived from an EMBL/GenBank/DDBJ whole genome shotgun (WGS) entry which is preliminary data.</text>
</comment>
<evidence type="ECO:0000313" key="8">
    <source>
        <dbReference type="EMBL" id="MDP9848732.1"/>
    </source>
</evidence>
<dbReference type="InterPro" id="IPR005829">
    <property type="entry name" value="Sugar_transporter_CS"/>
</dbReference>
<protein>
    <submittedName>
        <fullName evidence="8">MFS family arabinose efflux permease</fullName>
    </submittedName>
</protein>
<feature type="transmembrane region" description="Helical" evidence="6">
    <location>
        <begin position="496"/>
        <end position="519"/>
    </location>
</feature>
<feature type="transmembrane region" description="Helical" evidence="6">
    <location>
        <begin position="143"/>
        <end position="161"/>
    </location>
</feature>
<evidence type="ECO:0000259" key="7">
    <source>
        <dbReference type="PROSITE" id="PS50850"/>
    </source>
</evidence>
<feature type="region of interest" description="Disordered" evidence="5">
    <location>
        <begin position="1"/>
        <end position="41"/>
    </location>
</feature>
<feature type="transmembrane region" description="Helical" evidence="6">
    <location>
        <begin position="83"/>
        <end position="102"/>
    </location>
</feature>